<dbReference type="eggNOG" id="ENOG5033Z53">
    <property type="taxonomic scope" value="Bacteria"/>
</dbReference>
<reference evidence="3 4" key="1">
    <citation type="submission" date="2012-12" db="EMBL/GenBank/DDBJ databases">
        <title>Whole genome shotgun sequence of Gordonia aichiensis NBRC 108223.</title>
        <authorList>
            <person name="Isaki-Nakamura S."/>
            <person name="Hosoyama A."/>
            <person name="Tsuchikane K."/>
            <person name="Ando Y."/>
            <person name="Baba S."/>
            <person name="Ohji S."/>
            <person name="Hamada M."/>
            <person name="Tamura T."/>
            <person name="Yamazoe A."/>
            <person name="Yamazaki S."/>
            <person name="Fujita N."/>
        </authorList>
    </citation>
    <scope>NUCLEOTIDE SEQUENCE [LARGE SCALE GENOMIC DNA]</scope>
    <source>
        <strain evidence="3 4">NBRC 108223</strain>
    </source>
</reference>
<evidence type="ECO:0000313" key="3">
    <source>
        <dbReference type="EMBL" id="GAC49889.1"/>
    </source>
</evidence>
<feature type="transmembrane region" description="Helical" evidence="2">
    <location>
        <begin position="6"/>
        <end position="27"/>
    </location>
</feature>
<keyword evidence="2" id="KW-0812">Transmembrane</keyword>
<name>L7KMP6_9ACTN</name>
<feature type="region of interest" description="Disordered" evidence="1">
    <location>
        <begin position="158"/>
        <end position="201"/>
    </location>
</feature>
<keyword evidence="2" id="KW-0472">Membrane</keyword>
<feature type="compositionally biased region" description="Basic and acidic residues" evidence="1">
    <location>
        <begin position="184"/>
        <end position="201"/>
    </location>
</feature>
<feature type="transmembrane region" description="Helical" evidence="2">
    <location>
        <begin position="84"/>
        <end position="105"/>
    </location>
</feature>
<dbReference type="Proteomes" id="UP000010988">
    <property type="component" value="Unassembled WGS sequence"/>
</dbReference>
<keyword evidence="4" id="KW-1185">Reference proteome</keyword>
<evidence type="ECO:0008006" key="5">
    <source>
        <dbReference type="Google" id="ProtNLM"/>
    </source>
</evidence>
<sequence>MLITRWAGVGAVTSATLARVALGVLWLHEGIVKYRAGFGRADILLVVQSTASNERVPSFYRAFTREVVGHIPSVFGIGVPLIELALGVALILGIATLPAALLSAFELCNYWAADQLVAQYPVMLVLSVGVTAFANWASRYGLGSALVTRKLLAAIGRPPRAARGRTDGTQARTPCPPPPTAPDEPDRASRADDQHATRRPW</sequence>
<dbReference type="EMBL" id="BANR01000018">
    <property type="protein sequence ID" value="GAC49889.1"/>
    <property type="molecule type" value="Genomic_DNA"/>
</dbReference>
<organism evidence="3 4">
    <name type="scientific">Gordonia aichiensis NBRC 108223</name>
    <dbReference type="NCBI Taxonomy" id="1220583"/>
    <lineage>
        <taxon>Bacteria</taxon>
        <taxon>Bacillati</taxon>
        <taxon>Actinomycetota</taxon>
        <taxon>Actinomycetes</taxon>
        <taxon>Mycobacteriales</taxon>
        <taxon>Gordoniaceae</taxon>
        <taxon>Gordonia</taxon>
    </lineage>
</organism>
<evidence type="ECO:0000313" key="4">
    <source>
        <dbReference type="Proteomes" id="UP000010988"/>
    </source>
</evidence>
<evidence type="ECO:0000256" key="2">
    <source>
        <dbReference type="SAM" id="Phobius"/>
    </source>
</evidence>
<gene>
    <name evidence="3" type="ORF">GOACH_18_00115</name>
</gene>
<dbReference type="AlphaFoldDB" id="L7KMP6"/>
<feature type="transmembrane region" description="Helical" evidence="2">
    <location>
        <begin position="117"/>
        <end position="137"/>
    </location>
</feature>
<protein>
    <recommendedName>
        <fullName evidence="5">DoxX family protein</fullName>
    </recommendedName>
</protein>
<accession>L7KMP6</accession>
<dbReference type="STRING" id="1220583.GOACH_18_00115"/>
<evidence type="ECO:0000256" key="1">
    <source>
        <dbReference type="SAM" id="MobiDB-lite"/>
    </source>
</evidence>
<comment type="caution">
    <text evidence="3">The sequence shown here is derived from an EMBL/GenBank/DDBJ whole genome shotgun (WGS) entry which is preliminary data.</text>
</comment>
<proteinExistence type="predicted"/>
<keyword evidence="2" id="KW-1133">Transmembrane helix</keyword>